<reference evidence="3 4" key="1">
    <citation type="submission" date="2020-02" db="EMBL/GenBank/DDBJ databases">
        <title>Identification and distribution of gene clusters putatively required for synthesis of sphingolipid metabolism inhibitors in phylogenetically diverse species of the filamentous fungus Fusarium.</title>
        <authorList>
            <person name="Kim H.-S."/>
            <person name="Busman M."/>
            <person name="Brown D.W."/>
            <person name="Divon H."/>
            <person name="Uhlig S."/>
            <person name="Proctor R.H."/>
        </authorList>
    </citation>
    <scope>NUCLEOTIDE SEQUENCE [LARGE SCALE GENOMIC DNA]</scope>
    <source>
        <strain evidence="3 4">NRRL 2903</strain>
    </source>
</reference>
<dbReference type="EMBL" id="JAAMOD010000175">
    <property type="protein sequence ID" value="KAF5236638.1"/>
    <property type="molecule type" value="Genomic_DNA"/>
</dbReference>
<evidence type="ECO:0000313" key="4">
    <source>
        <dbReference type="Proteomes" id="UP000537989"/>
    </source>
</evidence>
<evidence type="ECO:0000313" key="3">
    <source>
        <dbReference type="EMBL" id="KAF5236638.1"/>
    </source>
</evidence>
<evidence type="ECO:0008006" key="5">
    <source>
        <dbReference type="Google" id="ProtNLM"/>
    </source>
</evidence>
<accession>A0AAN5Z8D1</accession>
<name>A0AAN5Z8D1_FUSAU</name>
<feature type="signal peptide" evidence="2">
    <location>
        <begin position="1"/>
        <end position="27"/>
    </location>
</feature>
<evidence type="ECO:0000256" key="2">
    <source>
        <dbReference type="SAM" id="SignalP"/>
    </source>
</evidence>
<protein>
    <recommendedName>
        <fullName evidence="5">Cell wall protein</fullName>
    </recommendedName>
</protein>
<feature type="compositionally biased region" description="Polar residues" evidence="1">
    <location>
        <begin position="134"/>
        <end position="146"/>
    </location>
</feature>
<sequence length="285" mass="28027">MAVYKLKALASILALCATLATATGTQGESVPCMSAHTETETPYTHEYGAGISDGTIIHSMTVCSVVHETKCVDTTSAEGESMQPPPAATDVPSGPPGEQTSVPAGGEQTTYHGQSVSSGTEDVPASSVPIAPVTVSSVTPGASETNYAPPAGVSDSAASAEHGSVPGANPSVVNPSGVIPSEGGEVVPVPSLISTTDVSGNPTILTTLYSEPSAAVSDTATATVVTGSETVYDTAVSGTATGTDAEETDGVTPTGTPTVTASAAAKHLIPGAILGLVGIVFVAIF</sequence>
<proteinExistence type="predicted"/>
<comment type="caution">
    <text evidence="3">The sequence shown here is derived from an EMBL/GenBank/DDBJ whole genome shotgun (WGS) entry which is preliminary data.</text>
</comment>
<evidence type="ECO:0000256" key="1">
    <source>
        <dbReference type="SAM" id="MobiDB-lite"/>
    </source>
</evidence>
<gene>
    <name evidence="3" type="ORF">FAUST_6434</name>
</gene>
<dbReference type="AlphaFoldDB" id="A0AAN5Z8D1"/>
<feature type="region of interest" description="Disordered" evidence="1">
    <location>
        <begin position="74"/>
        <end position="175"/>
    </location>
</feature>
<feature type="compositionally biased region" description="Polar residues" evidence="1">
    <location>
        <begin position="98"/>
        <end position="120"/>
    </location>
</feature>
<keyword evidence="2" id="KW-0732">Signal</keyword>
<keyword evidence="4" id="KW-1185">Reference proteome</keyword>
<dbReference type="Proteomes" id="UP000537989">
    <property type="component" value="Unassembled WGS sequence"/>
</dbReference>
<organism evidence="3 4">
    <name type="scientific">Fusarium austroamericanum</name>
    <dbReference type="NCBI Taxonomy" id="282268"/>
    <lineage>
        <taxon>Eukaryota</taxon>
        <taxon>Fungi</taxon>
        <taxon>Dikarya</taxon>
        <taxon>Ascomycota</taxon>
        <taxon>Pezizomycotina</taxon>
        <taxon>Sordariomycetes</taxon>
        <taxon>Hypocreomycetidae</taxon>
        <taxon>Hypocreales</taxon>
        <taxon>Nectriaceae</taxon>
        <taxon>Fusarium</taxon>
    </lineage>
</organism>
<feature type="chain" id="PRO_5042811230" description="Cell wall protein" evidence="2">
    <location>
        <begin position="28"/>
        <end position="285"/>
    </location>
</feature>